<gene>
    <name evidence="10" type="ORF">ZIOFF_022067</name>
</gene>
<feature type="region of interest" description="Disordered" evidence="8">
    <location>
        <begin position="1"/>
        <end position="28"/>
    </location>
</feature>
<keyword evidence="2" id="KW-0540">Nuclease</keyword>
<dbReference type="InterPro" id="IPR013520">
    <property type="entry name" value="Ribonucl_H"/>
</dbReference>
<dbReference type="InterPro" id="IPR040393">
    <property type="entry name" value="TREX1/2"/>
</dbReference>
<evidence type="ECO:0000256" key="5">
    <source>
        <dbReference type="ARBA" id="ARBA00022839"/>
    </source>
</evidence>
<evidence type="ECO:0000313" key="11">
    <source>
        <dbReference type="Proteomes" id="UP000734854"/>
    </source>
</evidence>
<evidence type="ECO:0000313" key="10">
    <source>
        <dbReference type="EMBL" id="KAG6518587.1"/>
    </source>
</evidence>
<sequence>MVPISAPSIEARSVRAEPSSSHTTHGPYVSTLFPDDLPTGFACNPEPTTSPQRTYGGSPSILDASPSFSILLRHASSGEVEAQRSQLENKEMEFEGYLAREVKRLASKIDGAIKQLCKPGHLPADLSENTISLRRVGPPTESVEWQMRQGEDPSDTPAHIKEWEVPPLKRQGVTVFPRVMSPVELGPSTVLPSSIISISQFRQVATDKVNLRYFILDLHSLKMSLFCPGNFHHLRSNLGCTSTIKFLALRYISPKQFPARIYNLRNSAQVNEARSEPHSSSVTCNNPLLHLRNGLVDVGARSNETTRLKSRKLSTIGATPRKTQIPIVGISPKKDKKQPELCGAKVVNCYDSEPGNSVVGKATDRPATILVFDIETTGLSRENERIIEFAVRDLNGGKNSAFETLINPEKKDVTNTYIHGIRDDMVNNPNVPTFRELLPILLRYVRSRQMPGKPVLWVAHSGRRFDVPFLVKEFQRCSMTIPEDWMFLDSLALARQLVLANGCKLPSASLSALREHYGIPLTGPAHRAMQDVTVLCYVFQRITFDLKLTVPQLLEKAFRP</sequence>
<dbReference type="GO" id="GO:0046872">
    <property type="term" value="F:metal ion binding"/>
    <property type="evidence" value="ECO:0007669"/>
    <property type="project" value="UniProtKB-KW"/>
</dbReference>
<dbReference type="FunFam" id="3.30.420.10:FF:000081">
    <property type="entry name" value="Exonuclease DPD1 chloroplastic/mitochondrial"/>
    <property type="match status" value="1"/>
</dbReference>
<evidence type="ECO:0000256" key="7">
    <source>
        <dbReference type="ARBA" id="ARBA00025769"/>
    </source>
</evidence>
<keyword evidence="11" id="KW-1185">Reference proteome</keyword>
<evidence type="ECO:0000256" key="6">
    <source>
        <dbReference type="ARBA" id="ARBA00022842"/>
    </source>
</evidence>
<protein>
    <recommendedName>
        <fullName evidence="9">Exonuclease domain-containing protein</fullName>
    </recommendedName>
</protein>
<comment type="cofactor">
    <cofactor evidence="1">
        <name>Mg(2+)</name>
        <dbReference type="ChEBI" id="CHEBI:18420"/>
    </cofactor>
</comment>
<organism evidence="10 11">
    <name type="scientific">Zingiber officinale</name>
    <name type="common">Ginger</name>
    <name type="synonym">Amomum zingiber</name>
    <dbReference type="NCBI Taxonomy" id="94328"/>
    <lineage>
        <taxon>Eukaryota</taxon>
        <taxon>Viridiplantae</taxon>
        <taxon>Streptophyta</taxon>
        <taxon>Embryophyta</taxon>
        <taxon>Tracheophyta</taxon>
        <taxon>Spermatophyta</taxon>
        <taxon>Magnoliopsida</taxon>
        <taxon>Liliopsida</taxon>
        <taxon>Zingiberales</taxon>
        <taxon>Zingiberaceae</taxon>
        <taxon>Zingiber</taxon>
    </lineage>
</organism>
<evidence type="ECO:0000256" key="1">
    <source>
        <dbReference type="ARBA" id="ARBA00001946"/>
    </source>
</evidence>
<comment type="caution">
    <text evidence="10">The sequence shown here is derived from an EMBL/GenBank/DDBJ whole genome shotgun (WGS) entry which is preliminary data.</text>
</comment>
<dbReference type="GO" id="GO:0006308">
    <property type="term" value="P:DNA catabolic process"/>
    <property type="evidence" value="ECO:0007669"/>
    <property type="project" value="TreeGrafter"/>
</dbReference>
<dbReference type="SUPFAM" id="SSF53098">
    <property type="entry name" value="Ribonuclease H-like"/>
    <property type="match status" value="1"/>
</dbReference>
<dbReference type="GO" id="GO:0008296">
    <property type="term" value="F:3'-5'-DNA exonuclease activity"/>
    <property type="evidence" value="ECO:0007669"/>
    <property type="project" value="TreeGrafter"/>
</dbReference>
<dbReference type="AlphaFoldDB" id="A0A8J5HB07"/>
<dbReference type="InterPro" id="IPR012337">
    <property type="entry name" value="RNaseH-like_sf"/>
</dbReference>
<dbReference type="SMART" id="SM00479">
    <property type="entry name" value="EXOIII"/>
    <property type="match status" value="1"/>
</dbReference>
<dbReference type="InterPro" id="IPR036397">
    <property type="entry name" value="RNaseH_sf"/>
</dbReference>
<evidence type="ECO:0000256" key="4">
    <source>
        <dbReference type="ARBA" id="ARBA00022801"/>
    </source>
</evidence>
<dbReference type="GO" id="GO:0005737">
    <property type="term" value="C:cytoplasm"/>
    <property type="evidence" value="ECO:0007669"/>
    <property type="project" value="TreeGrafter"/>
</dbReference>
<dbReference type="PANTHER" id="PTHR13058:SF19">
    <property type="entry name" value="LD40940P"/>
    <property type="match status" value="1"/>
</dbReference>
<evidence type="ECO:0000256" key="3">
    <source>
        <dbReference type="ARBA" id="ARBA00022723"/>
    </source>
</evidence>
<evidence type="ECO:0000259" key="9">
    <source>
        <dbReference type="SMART" id="SM00479"/>
    </source>
</evidence>
<keyword evidence="3" id="KW-0479">Metal-binding</keyword>
<dbReference type="GO" id="GO:0003676">
    <property type="term" value="F:nucleic acid binding"/>
    <property type="evidence" value="ECO:0007669"/>
    <property type="project" value="InterPro"/>
</dbReference>
<dbReference type="Proteomes" id="UP000734854">
    <property type="component" value="Unassembled WGS sequence"/>
</dbReference>
<keyword evidence="6" id="KW-0460">Magnesium</keyword>
<accession>A0A8J5HB07</accession>
<feature type="domain" description="Exonuclease" evidence="9">
    <location>
        <begin position="368"/>
        <end position="548"/>
    </location>
</feature>
<dbReference type="PANTHER" id="PTHR13058">
    <property type="entry name" value="THREE PRIME REPAIR EXONUCLEASE 1, 2"/>
    <property type="match status" value="1"/>
</dbReference>
<proteinExistence type="inferred from homology"/>
<evidence type="ECO:0000256" key="8">
    <source>
        <dbReference type="SAM" id="MobiDB-lite"/>
    </source>
</evidence>
<evidence type="ECO:0000256" key="2">
    <source>
        <dbReference type="ARBA" id="ARBA00022722"/>
    </source>
</evidence>
<dbReference type="Pfam" id="PF00929">
    <property type="entry name" value="RNase_T"/>
    <property type="match status" value="1"/>
</dbReference>
<dbReference type="CDD" id="cd06127">
    <property type="entry name" value="DEDDh"/>
    <property type="match status" value="1"/>
</dbReference>
<dbReference type="Gene3D" id="3.30.420.10">
    <property type="entry name" value="Ribonuclease H-like superfamily/Ribonuclease H"/>
    <property type="match status" value="1"/>
</dbReference>
<reference evidence="10 11" key="1">
    <citation type="submission" date="2020-08" db="EMBL/GenBank/DDBJ databases">
        <title>Plant Genome Project.</title>
        <authorList>
            <person name="Zhang R.-G."/>
        </authorList>
    </citation>
    <scope>NUCLEOTIDE SEQUENCE [LARGE SCALE GENOMIC DNA]</scope>
    <source>
        <tissue evidence="10">Rhizome</tissue>
    </source>
</reference>
<keyword evidence="5" id="KW-0269">Exonuclease</keyword>
<dbReference type="EMBL" id="JACMSC010000006">
    <property type="protein sequence ID" value="KAG6518587.1"/>
    <property type="molecule type" value="Genomic_DNA"/>
</dbReference>
<comment type="similarity">
    <text evidence="7">Belongs to the exonuclease superfamily. TREX family.</text>
</comment>
<keyword evidence="4" id="KW-0378">Hydrolase</keyword>
<name>A0A8J5HB07_ZINOF</name>